<gene>
    <name evidence="5" type="ORF">SBAD_LOCUS6955</name>
</gene>
<evidence type="ECO:0000256" key="2">
    <source>
        <dbReference type="ARBA" id="ARBA00007236"/>
    </source>
</evidence>
<dbReference type="Gene3D" id="2.10.90.10">
    <property type="entry name" value="Cystine-knot cytokines"/>
    <property type="match status" value="1"/>
</dbReference>
<evidence type="ECO:0000313" key="6">
    <source>
        <dbReference type="Proteomes" id="UP000270296"/>
    </source>
</evidence>
<dbReference type="WBParaSite" id="SBAD_0000722001-mRNA-1">
    <property type="protein sequence ID" value="SBAD_0000722001-mRNA-1"/>
    <property type="gene ID" value="SBAD_0000722001"/>
</dbReference>
<dbReference type="InterPro" id="IPR029034">
    <property type="entry name" value="Cystine-knot_cytokine"/>
</dbReference>
<comment type="subcellular location">
    <subcellularLocation>
        <location evidence="1">Secreted</location>
    </subcellularLocation>
</comment>
<protein>
    <submittedName>
        <fullName evidence="5 7">Uncharacterized protein</fullName>
    </submittedName>
</protein>
<accession>A0A183ITK8</accession>
<dbReference type="InterPro" id="IPR010345">
    <property type="entry name" value="IL-17_fam"/>
</dbReference>
<reference evidence="7" key="1">
    <citation type="submission" date="2016-06" db="UniProtKB">
        <authorList>
            <consortium name="WormBaseParasite"/>
        </authorList>
    </citation>
    <scope>IDENTIFICATION</scope>
</reference>
<dbReference type="OrthoDB" id="6038945at2759"/>
<keyword evidence="3" id="KW-0964">Secreted</keyword>
<reference evidence="5 6" key="2">
    <citation type="submission" date="2018-11" db="EMBL/GenBank/DDBJ databases">
        <authorList>
            <consortium name="Pathogen Informatics"/>
        </authorList>
    </citation>
    <scope>NUCLEOTIDE SEQUENCE [LARGE SCALE GENOMIC DNA]</scope>
</reference>
<organism evidence="7">
    <name type="scientific">Soboliphyme baturini</name>
    <dbReference type="NCBI Taxonomy" id="241478"/>
    <lineage>
        <taxon>Eukaryota</taxon>
        <taxon>Metazoa</taxon>
        <taxon>Ecdysozoa</taxon>
        <taxon>Nematoda</taxon>
        <taxon>Enoplea</taxon>
        <taxon>Dorylaimia</taxon>
        <taxon>Dioctophymatida</taxon>
        <taxon>Dioctophymatoidea</taxon>
        <taxon>Soboliphymatidae</taxon>
        <taxon>Soboliphyme</taxon>
    </lineage>
</organism>
<dbReference type="GO" id="GO:0005125">
    <property type="term" value="F:cytokine activity"/>
    <property type="evidence" value="ECO:0007669"/>
    <property type="project" value="InterPro"/>
</dbReference>
<evidence type="ECO:0000256" key="3">
    <source>
        <dbReference type="ARBA" id="ARBA00022525"/>
    </source>
</evidence>
<evidence type="ECO:0000256" key="1">
    <source>
        <dbReference type="ARBA" id="ARBA00004613"/>
    </source>
</evidence>
<proteinExistence type="inferred from homology"/>
<dbReference type="AlphaFoldDB" id="A0A183ITK8"/>
<dbReference type="SUPFAM" id="SSF57501">
    <property type="entry name" value="Cystine-knot cytokines"/>
    <property type="match status" value="1"/>
</dbReference>
<evidence type="ECO:0000313" key="7">
    <source>
        <dbReference type="WBParaSite" id="SBAD_0000722001-mRNA-1"/>
    </source>
</evidence>
<evidence type="ECO:0000256" key="4">
    <source>
        <dbReference type="ARBA" id="ARBA00022729"/>
    </source>
</evidence>
<dbReference type="Proteomes" id="UP000270296">
    <property type="component" value="Unassembled WGS sequence"/>
</dbReference>
<comment type="similarity">
    <text evidence="2">Belongs to the IL-17 family.</text>
</comment>
<dbReference type="GO" id="GO:0005576">
    <property type="term" value="C:extracellular region"/>
    <property type="evidence" value="ECO:0007669"/>
    <property type="project" value="UniProtKB-SubCell"/>
</dbReference>
<sequence length="159" mass="18544">MSPNSSTKLRKDSRKVFRKRHIGRSVKSYWQHDSTYTESQETSPKICIQSPLLITNQVNPEHDRTLCPWKWKVNRNHRRKPPLLSEAVCLCRYARGFRMARCMPILREIDVQVLVDDPVAEKAIYIDTQEIISVGCNAVVPNIRLAQQFIPSPIWQDMQ</sequence>
<name>A0A183ITK8_9BILA</name>
<keyword evidence="4" id="KW-0732">Signal</keyword>
<evidence type="ECO:0000313" key="5">
    <source>
        <dbReference type="EMBL" id="VDP11277.1"/>
    </source>
</evidence>
<dbReference type="Pfam" id="PF06083">
    <property type="entry name" value="IL17"/>
    <property type="match status" value="1"/>
</dbReference>
<dbReference type="EMBL" id="UZAM01010188">
    <property type="protein sequence ID" value="VDP11277.1"/>
    <property type="molecule type" value="Genomic_DNA"/>
</dbReference>
<keyword evidence="6" id="KW-1185">Reference proteome</keyword>